<dbReference type="eggNOG" id="ENOG502RJDS">
    <property type="taxonomic scope" value="Eukaryota"/>
</dbReference>
<feature type="region of interest" description="Disordered" evidence="1">
    <location>
        <begin position="254"/>
        <end position="302"/>
    </location>
</feature>
<feature type="region of interest" description="Disordered" evidence="1">
    <location>
        <begin position="461"/>
        <end position="525"/>
    </location>
</feature>
<protein>
    <submittedName>
        <fullName evidence="2">Uncharacterized protein</fullName>
    </submittedName>
</protein>
<accession>W9W4K1</accession>
<reference evidence="2 3" key="1">
    <citation type="submission" date="2013-03" db="EMBL/GenBank/DDBJ databases">
        <title>The Genome Sequence of Cladophialophora yegresii CBS 114405.</title>
        <authorList>
            <consortium name="The Broad Institute Genomics Platform"/>
            <person name="Cuomo C."/>
            <person name="de Hoog S."/>
            <person name="Gorbushina A."/>
            <person name="Walker B."/>
            <person name="Young S.K."/>
            <person name="Zeng Q."/>
            <person name="Gargeya S."/>
            <person name="Fitzgerald M."/>
            <person name="Haas B."/>
            <person name="Abouelleil A."/>
            <person name="Allen A.W."/>
            <person name="Alvarado L."/>
            <person name="Arachchi H.M."/>
            <person name="Berlin A.M."/>
            <person name="Chapman S.B."/>
            <person name="Gainer-Dewar J."/>
            <person name="Goldberg J."/>
            <person name="Griggs A."/>
            <person name="Gujja S."/>
            <person name="Hansen M."/>
            <person name="Howarth C."/>
            <person name="Imamovic A."/>
            <person name="Ireland A."/>
            <person name="Larimer J."/>
            <person name="McCowan C."/>
            <person name="Murphy C."/>
            <person name="Pearson M."/>
            <person name="Poon T.W."/>
            <person name="Priest M."/>
            <person name="Roberts A."/>
            <person name="Saif S."/>
            <person name="Shea T."/>
            <person name="Sisk P."/>
            <person name="Sykes S."/>
            <person name="Wortman J."/>
            <person name="Nusbaum C."/>
            <person name="Birren B."/>
        </authorList>
    </citation>
    <scope>NUCLEOTIDE SEQUENCE [LARGE SCALE GENOMIC DNA]</scope>
    <source>
        <strain evidence="2 3">CBS 114405</strain>
    </source>
</reference>
<evidence type="ECO:0000256" key="1">
    <source>
        <dbReference type="SAM" id="MobiDB-lite"/>
    </source>
</evidence>
<sequence>MSLRCPYGHIPYSAWRLDVLRTLFLSPEKAYRGTYARACRSNRPTYRRNYSDSQTPAPGDHVPDVPNEARTGSSPASEKRSKNAGPTPPFNPYSVTGLQAVKDLLAELQAVSKKVHYGNADKKSGTDFKTVVIEPPADPGRKKKAYKRIALDSSTEHGPSVSRSPVVRWVDKAKRRRREQKIHPSYHHIRGLKNNPWAEILASPIRACQGSGARLPVDLLLDLAYVKSPQDEKVYLLPATLADLDALEAKMAPELKASQRHPPPVADEMEQGSREDSPQKDDPAEPPPQANTPVGSQRPSQPQSRLFLNHTFLTHINDAVTQPVKKTFKDPSPTGRESVPAEVVKLIHFQGREAFSTAQHYLQNKRRFVSGQSGTHDTPSADQEKDAFNLSKLQWQIGLPSRIVNIMRQRVLVALSALAESESAAKTQGLTETPRAVIPLPFPKNGLLNGDELRPQWSTAEVNHSATTEIANPTSKIRRVGSKSRAAEDTTASEAISSTSTSHSEHAPSSSPSSSAPPESTYQRLGHPEWLPGSIFLHTGTSDFSTLISSSSSSSSSSSLPALPTDNPLIPPMLSVMDMHRFPVFSLDRLFSHGPVAPSAQHTDELNELLSRQIFQPAHTLGGSDHLLFVRSLQGPAKTVIEEVWRLWRYLGGTNMDVSFFEVEDIESEAEAKLKVENSTVQREDVIHDHEEGNIPSRQRRERQMMTPPWRETRRLFDS</sequence>
<proteinExistence type="predicted"/>
<dbReference type="EMBL" id="AMGW01000002">
    <property type="protein sequence ID" value="EXJ63007.1"/>
    <property type="molecule type" value="Genomic_DNA"/>
</dbReference>
<evidence type="ECO:0000313" key="3">
    <source>
        <dbReference type="Proteomes" id="UP000019473"/>
    </source>
</evidence>
<evidence type="ECO:0000313" key="2">
    <source>
        <dbReference type="EMBL" id="EXJ63007.1"/>
    </source>
</evidence>
<dbReference type="HOGENOM" id="CLU_409365_0_0_1"/>
<feature type="compositionally biased region" description="Polar residues" evidence="1">
    <location>
        <begin position="461"/>
        <end position="475"/>
    </location>
</feature>
<feature type="region of interest" description="Disordered" evidence="1">
    <location>
        <begin position="45"/>
        <end position="93"/>
    </location>
</feature>
<feature type="compositionally biased region" description="Basic and acidic residues" evidence="1">
    <location>
        <begin position="271"/>
        <end position="283"/>
    </location>
</feature>
<dbReference type="RefSeq" id="XP_007755661.1">
    <property type="nucleotide sequence ID" value="XM_007757471.1"/>
</dbReference>
<feature type="compositionally biased region" description="Polar residues" evidence="1">
    <location>
        <begin position="291"/>
        <end position="302"/>
    </location>
</feature>
<dbReference type="GeneID" id="19178046"/>
<dbReference type="Proteomes" id="UP000019473">
    <property type="component" value="Unassembled WGS sequence"/>
</dbReference>
<dbReference type="AlphaFoldDB" id="W9W4K1"/>
<feature type="compositionally biased region" description="Low complexity" evidence="1">
    <location>
        <begin position="489"/>
        <end position="520"/>
    </location>
</feature>
<dbReference type="STRING" id="1182544.W9W4K1"/>
<name>W9W4K1_9EURO</name>
<keyword evidence="3" id="KW-1185">Reference proteome</keyword>
<organism evidence="2 3">
    <name type="scientific">Cladophialophora yegresii CBS 114405</name>
    <dbReference type="NCBI Taxonomy" id="1182544"/>
    <lineage>
        <taxon>Eukaryota</taxon>
        <taxon>Fungi</taxon>
        <taxon>Dikarya</taxon>
        <taxon>Ascomycota</taxon>
        <taxon>Pezizomycotina</taxon>
        <taxon>Eurotiomycetes</taxon>
        <taxon>Chaetothyriomycetidae</taxon>
        <taxon>Chaetothyriales</taxon>
        <taxon>Herpotrichiellaceae</taxon>
        <taxon>Cladophialophora</taxon>
    </lineage>
</organism>
<dbReference type="VEuPathDB" id="FungiDB:A1O7_03451"/>
<gene>
    <name evidence="2" type="ORF">A1O7_03451</name>
</gene>
<dbReference type="OrthoDB" id="3363286at2759"/>
<comment type="caution">
    <text evidence="2">The sequence shown here is derived from an EMBL/GenBank/DDBJ whole genome shotgun (WGS) entry which is preliminary data.</text>
</comment>